<protein>
    <recommendedName>
        <fullName evidence="3">Sporulation protein YtxC</fullName>
    </recommendedName>
</protein>
<evidence type="ECO:0008006" key="3">
    <source>
        <dbReference type="Google" id="ProtNLM"/>
    </source>
</evidence>
<dbReference type="InterPro" id="IPR014199">
    <property type="entry name" value="Spore_YtxC"/>
</dbReference>
<dbReference type="AlphaFoldDB" id="A0A7I8DD17"/>
<evidence type="ECO:0000313" key="2">
    <source>
        <dbReference type="Proteomes" id="UP000593802"/>
    </source>
</evidence>
<dbReference type="KEGG" id="eff:skT53_30730"/>
<evidence type="ECO:0000313" key="1">
    <source>
        <dbReference type="EMBL" id="BCJ88088.1"/>
    </source>
</evidence>
<sequence length="300" mass="35449">MNVIAIGTEKMFDSLARCLDIGLQELHQYSIEASTGRCEKGTQWYYTIESKNAQDHLKVRQTVAKCMADFLTDQWASDWFRKRIQTTYSYYDVDELVYLTKTAVQFLQSYRRPSSRLFRRAELEQELTIYLQEHAVLHIEGLIRFRLNEFITDLQKAMEYAIDRDLMDREYQEFVKLLRHFLQMQKSRSPLVHLVLTEEAIQLVDYDGMPITDEDLQRFSEGQPDDDLQQENMLISTLITLAPSHVKIHMPIEFSHFEIFSDMVKQVFRDRVLYCKGCSICQPVFEVPNLQEQPPLDYLT</sequence>
<dbReference type="Pfam" id="PF08812">
    <property type="entry name" value="YtxC"/>
    <property type="match status" value="1"/>
</dbReference>
<dbReference type="EMBL" id="AP023366">
    <property type="protein sequence ID" value="BCJ88088.1"/>
    <property type="molecule type" value="Genomic_DNA"/>
</dbReference>
<dbReference type="RefSeq" id="WP_200758748.1">
    <property type="nucleotide sequence ID" value="NZ_AP023366.1"/>
</dbReference>
<reference evidence="1 2" key="1">
    <citation type="submission" date="2020-08" db="EMBL/GenBank/DDBJ databases">
        <title>Complete Genome Sequence of Effusibacillus dendaii Strain skT53, Isolated from Farmland soil.</title>
        <authorList>
            <person name="Konishi T."/>
            <person name="Kawasaki H."/>
        </authorList>
    </citation>
    <scope>NUCLEOTIDE SEQUENCE [LARGE SCALE GENOMIC DNA]</scope>
    <source>
        <strain evidence="2">skT53</strain>
    </source>
</reference>
<dbReference type="Proteomes" id="UP000593802">
    <property type="component" value="Chromosome"/>
</dbReference>
<accession>A0A7I8DD17</accession>
<name>A0A7I8DD17_9BACL</name>
<proteinExistence type="predicted"/>
<organism evidence="1 2">
    <name type="scientific">Effusibacillus dendaii</name>
    <dbReference type="NCBI Taxonomy" id="2743772"/>
    <lineage>
        <taxon>Bacteria</taxon>
        <taxon>Bacillati</taxon>
        <taxon>Bacillota</taxon>
        <taxon>Bacilli</taxon>
        <taxon>Bacillales</taxon>
        <taxon>Alicyclobacillaceae</taxon>
        <taxon>Effusibacillus</taxon>
    </lineage>
</organism>
<gene>
    <name evidence="1" type="ORF">skT53_30730</name>
</gene>
<keyword evidence="2" id="KW-1185">Reference proteome</keyword>